<dbReference type="AlphaFoldDB" id="A0A246JT58"/>
<evidence type="ECO:0000313" key="2">
    <source>
        <dbReference type="EMBL" id="OWQ96158.1"/>
    </source>
</evidence>
<comment type="caution">
    <text evidence="2">The sequence shown here is derived from an EMBL/GenBank/DDBJ whole genome shotgun (WGS) entry which is preliminary data.</text>
</comment>
<keyword evidence="3" id="KW-1185">Reference proteome</keyword>
<dbReference type="RefSeq" id="WP_088442244.1">
    <property type="nucleotide sequence ID" value="NZ_BMMC01000002.1"/>
</dbReference>
<accession>A0A246JT58</accession>
<sequence>MSERVQVNAVVHKTGLAKRTIQKMAQRGEIPGAAKLGSTWTFDRIKLARWIRNKERECQITSTNAAAYGMRGFKWQVATNENPYRQEIAQRRKGA</sequence>
<gene>
    <name evidence="2" type="ORF">CDQ92_13380</name>
</gene>
<evidence type="ECO:0000259" key="1">
    <source>
        <dbReference type="Pfam" id="PF12728"/>
    </source>
</evidence>
<dbReference type="EMBL" id="NISK01000003">
    <property type="protein sequence ID" value="OWQ96158.1"/>
    <property type="molecule type" value="Genomic_DNA"/>
</dbReference>
<dbReference type="OrthoDB" id="7996910at2"/>
<name>A0A246JT58_9SPHN</name>
<proteinExistence type="predicted"/>
<dbReference type="Pfam" id="PF12728">
    <property type="entry name" value="HTH_17"/>
    <property type="match status" value="1"/>
</dbReference>
<dbReference type="InterPro" id="IPR041657">
    <property type="entry name" value="HTH_17"/>
</dbReference>
<reference evidence="2 3" key="1">
    <citation type="journal article" date="2010" name="Int. J. Syst. Evol. Microbiol.">
        <title>Sphingopyxis bauzanensis sp. nov., a psychrophilic bacterium isolated from soil.</title>
        <authorList>
            <person name="Zhang D.C."/>
            <person name="Liu H.C."/>
            <person name="Xin Y.H."/>
            <person name="Zhou Y.G."/>
            <person name="Schinner F."/>
            <person name="Margesin R."/>
        </authorList>
    </citation>
    <scope>NUCLEOTIDE SEQUENCE [LARGE SCALE GENOMIC DNA]</scope>
    <source>
        <strain evidence="2 3">DSM 22271</strain>
    </source>
</reference>
<feature type="domain" description="Helix-turn-helix" evidence="1">
    <location>
        <begin position="13"/>
        <end position="54"/>
    </location>
</feature>
<organism evidence="2 3">
    <name type="scientific">Sphingopyxis bauzanensis</name>
    <dbReference type="NCBI Taxonomy" id="651663"/>
    <lineage>
        <taxon>Bacteria</taxon>
        <taxon>Pseudomonadati</taxon>
        <taxon>Pseudomonadota</taxon>
        <taxon>Alphaproteobacteria</taxon>
        <taxon>Sphingomonadales</taxon>
        <taxon>Sphingomonadaceae</taxon>
        <taxon>Sphingopyxis</taxon>
    </lineage>
</organism>
<protein>
    <recommendedName>
        <fullName evidence="1">Helix-turn-helix domain-containing protein</fullName>
    </recommendedName>
</protein>
<evidence type="ECO:0000313" key="3">
    <source>
        <dbReference type="Proteomes" id="UP000197361"/>
    </source>
</evidence>
<dbReference type="Proteomes" id="UP000197361">
    <property type="component" value="Unassembled WGS sequence"/>
</dbReference>